<reference evidence="1 2" key="1">
    <citation type="journal article" date="2015" name="Nature">
        <title>rRNA introns, odd ribosomes, and small enigmatic genomes across a large radiation of phyla.</title>
        <authorList>
            <person name="Brown C.T."/>
            <person name="Hug L.A."/>
            <person name="Thomas B.C."/>
            <person name="Sharon I."/>
            <person name="Castelle C.J."/>
            <person name="Singh A."/>
            <person name="Wilkins M.J."/>
            <person name="Williams K.H."/>
            <person name="Banfield J.F."/>
        </authorList>
    </citation>
    <scope>NUCLEOTIDE SEQUENCE [LARGE SCALE GENOMIC DNA]</scope>
</reference>
<dbReference type="AlphaFoldDB" id="A0A837I7I8"/>
<evidence type="ECO:0000313" key="1">
    <source>
        <dbReference type="EMBL" id="KKT37088.1"/>
    </source>
</evidence>
<evidence type="ECO:0000313" key="2">
    <source>
        <dbReference type="Proteomes" id="UP000033815"/>
    </source>
</evidence>
<comment type="caution">
    <text evidence="1">The sequence shown here is derived from an EMBL/GenBank/DDBJ whole genome shotgun (WGS) entry which is preliminary data.</text>
</comment>
<sequence>MHACLPKLPNFCYKTLISRRHIFICLLELYVFRKKFESFGETLDFGRAPTPVFLWLAKHSHIRHLLEFALASQKSTGVLYHPKLGPSRNFTKNIERNKKKNLN</sequence>
<name>A0A837I7I8_9BACT</name>
<dbReference type="Proteomes" id="UP000033815">
    <property type="component" value="Unassembled WGS sequence"/>
</dbReference>
<accession>A0A837I7I8</accession>
<gene>
    <name evidence="1" type="ORF">UW25_C0002G0034</name>
</gene>
<organism evidence="1 2">
    <name type="scientific">Candidatus Nomurabacteria bacterium GW2011_GWB1_44_12</name>
    <dbReference type="NCBI Taxonomy" id="1618748"/>
    <lineage>
        <taxon>Bacteria</taxon>
        <taxon>Candidatus Nomuraibacteriota</taxon>
    </lineage>
</organism>
<dbReference type="EMBL" id="LCHP01000002">
    <property type="protein sequence ID" value="KKT37088.1"/>
    <property type="molecule type" value="Genomic_DNA"/>
</dbReference>
<protein>
    <submittedName>
        <fullName evidence="1">Uncharacterized protein</fullName>
    </submittedName>
</protein>
<proteinExistence type="predicted"/>